<organism evidence="6">
    <name type="scientific">Mycobacterium xenopi 4042</name>
    <dbReference type="NCBI Taxonomy" id="1299334"/>
    <lineage>
        <taxon>Bacteria</taxon>
        <taxon>Bacillati</taxon>
        <taxon>Actinomycetota</taxon>
        <taxon>Actinomycetes</taxon>
        <taxon>Mycobacteriales</taxon>
        <taxon>Mycobacteriaceae</taxon>
        <taxon>Mycobacterium</taxon>
    </lineage>
</organism>
<evidence type="ECO:0000313" key="6">
    <source>
        <dbReference type="EMBL" id="EUA75202.1"/>
    </source>
</evidence>
<keyword evidence="3" id="KW-0276">Fatty acid metabolism</keyword>
<dbReference type="Pfam" id="PF13193">
    <property type="entry name" value="AMP-binding_C"/>
    <property type="match status" value="1"/>
</dbReference>
<dbReference type="GO" id="GO:0006631">
    <property type="term" value="P:fatty acid metabolic process"/>
    <property type="evidence" value="ECO:0007669"/>
    <property type="project" value="UniProtKB-KW"/>
</dbReference>
<dbReference type="PATRIC" id="fig|1299334.3.peg.606"/>
<gene>
    <name evidence="6" type="ORF">I553_3094</name>
</gene>
<dbReference type="SUPFAM" id="SSF56801">
    <property type="entry name" value="Acetyl-CoA synthetase-like"/>
    <property type="match status" value="1"/>
</dbReference>
<dbReference type="InterPro" id="IPR025110">
    <property type="entry name" value="AMP-bd_C"/>
</dbReference>
<evidence type="ECO:0000256" key="4">
    <source>
        <dbReference type="ARBA" id="ARBA00023098"/>
    </source>
</evidence>
<keyword evidence="2" id="KW-0436">Ligase</keyword>
<comment type="caution">
    <text evidence="6">The sequence shown here is derived from an EMBL/GenBank/DDBJ whole genome shotgun (WGS) entry which is preliminary data.</text>
</comment>
<dbReference type="PANTHER" id="PTHR43859:SF4">
    <property type="entry name" value="BUTANOATE--COA LIGASE AAE1-RELATED"/>
    <property type="match status" value="1"/>
</dbReference>
<feature type="domain" description="AMP-binding enzyme C-terminal" evidence="5">
    <location>
        <begin position="29"/>
        <end position="65"/>
    </location>
</feature>
<dbReference type="PANTHER" id="PTHR43859">
    <property type="entry name" value="ACYL-ACTIVATING ENZYME"/>
    <property type="match status" value="1"/>
</dbReference>
<reference evidence="6" key="1">
    <citation type="submission" date="2014-01" db="EMBL/GenBank/DDBJ databases">
        <authorList>
            <person name="Brown-Elliot B."/>
            <person name="Wallace R."/>
            <person name="Lenaerts A."/>
            <person name="Ordway D."/>
            <person name="DeGroote M.A."/>
            <person name="Parker T."/>
            <person name="Sizemore C."/>
            <person name="Tallon L.J."/>
            <person name="Sadzewicz L.K."/>
            <person name="Sengamalay N."/>
            <person name="Fraser C.M."/>
            <person name="Hine E."/>
            <person name="Shefchek K.A."/>
            <person name="Das S.P."/>
            <person name="Tettelin H."/>
        </authorList>
    </citation>
    <scope>NUCLEOTIDE SEQUENCE [LARGE SCALE GENOMIC DNA]</scope>
    <source>
        <strain evidence="6">4042</strain>
    </source>
</reference>
<name>X8E2U9_MYCXE</name>
<comment type="similarity">
    <text evidence="1">Belongs to the ATP-dependent AMP-binding enzyme family.</text>
</comment>
<evidence type="ECO:0000256" key="3">
    <source>
        <dbReference type="ARBA" id="ARBA00022832"/>
    </source>
</evidence>
<accession>X8E2U9</accession>
<dbReference type="GO" id="GO:0016874">
    <property type="term" value="F:ligase activity"/>
    <property type="evidence" value="ECO:0007669"/>
    <property type="project" value="UniProtKB-KW"/>
</dbReference>
<evidence type="ECO:0000259" key="5">
    <source>
        <dbReference type="Pfam" id="PF13193"/>
    </source>
</evidence>
<evidence type="ECO:0000256" key="1">
    <source>
        <dbReference type="ARBA" id="ARBA00006432"/>
    </source>
</evidence>
<evidence type="ECO:0000256" key="2">
    <source>
        <dbReference type="ARBA" id="ARBA00022598"/>
    </source>
</evidence>
<protein>
    <submittedName>
        <fullName evidence="6">AMP-binding enzyme family protein</fullName>
    </submittedName>
</protein>
<dbReference type="AlphaFoldDB" id="X8E2U9"/>
<dbReference type="InterPro" id="IPR045851">
    <property type="entry name" value="AMP-bd_C_sf"/>
</dbReference>
<keyword evidence="4" id="KW-0443">Lipid metabolism</keyword>
<dbReference type="EMBL" id="JAOB01000010">
    <property type="protein sequence ID" value="EUA75202.1"/>
    <property type="molecule type" value="Genomic_DNA"/>
</dbReference>
<dbReference type="Gene3D" id="3.30.300.30">
    <property type="match status" value="1"/>
</dbReference>
<sequence length="93" mass="10257">MLDGNGNLTWLDRLKDSLRRRGENISSVEVEGIVMRHPAVVEAAVVGVPSELGEDDILLFVTVRPRSHWITPSCSTSALSGCRTSVYRDMSRS</sequence>
<proteinExistence type="inferred from homology"/>